<feature type="transmembrane region" description="Helical" evidence="7">
    <location>
        <begin position="35"/>
        <end position="55"/>
    </location>
</feature>
<evidence type="ECO:0000313" key="9">
    <source>
        <dbReference type="Proteomes" id="UP000002358"/>
    </source>
</evidence>
<dbReference type="Proteomes" id="UP000002358">
    <property type="component" value="Chromosome 2"/>
</dbReference>
<feature type="transmembrane region" description="Helical" evidence="7">
    <location>
        <begin position="175"/>
        <end position="192"/>
    </location>
</feature>
<dbReference type="EnsemblMetazoa" id="XM_001605961">
    <property type="protein sequence ID" value="XP_001606011"/>
    <property type="gene ID" value="LOC100122405"/>
</dbReference>
<keyword evidence="5 7" id="KW-0472">Membrane</keyword>
<keyword evidence="6" id="KW-0325">Glycoprotein</keyword>
<proteinExistence type="inferred from homology"/>
<dbReference type="Pfam" id="PF04515">
    <property type="entry name" value="Choline_transpo"/>
    <property type="match status" value="1"/>
</dbReference>
<dbReference type="GO" id="GO:0005886">
    <property type="term" value="C:plasma membrane"/>
    <property type="evidence" value="ECO:0007669"/>
    <property type="project" value="UniProtKB-SubCell"/>
</dbReference>
<dbReference type="OrthoDB" id="420519at2759"/>
<evidence type="ECO:0000256" key="1">
    <source>
        <dbReference type="ARBA" id="ARBA00004141"/>
    </source>
</evidence>
<dbReference type="AlphaFoldDB" id="A0A7M7GB09"/>
<feature type="transmembrane region" description="Helical" evidence="7">
    <location>
        <begin position="288"/>
        <end position="310"/>
    </location>
</feature>
<feature type="transmembrane region" description="Helical" evidence="7">
    <location>
        <begin position="111"/>
        <end position="132"/>
    </location>
</feature>
<keyword evidence="4 7" id="KW-1133">Transmembrane helix</keyword>
<dbReference type="PANTHER" id="PTHR12385:SF14">
    <property type="entry name" value="CHOLINE TRANSPORTER-LIKE 2"/>
    <property type="match status" value="1"/>
</dbReference>
<dbReference type="GeneID" id="100122405"/>
<evidence type="ECO:0000256" key="4">
    <source>
        <dbReference type="ARBA" id="ARBA00022989"/>
    </source>
</evidence>
<dbReference type="RefSeq" id="XP_001606011.2">
    <property type="nucleotide sequence ID" value="XM_001605961.6"/>
</dbReference>
<dbReference type="PANTHER" id="PTHR12385">
    <property type="entry name" value="CHOLINE TRANSPORTER-LIKE (SLC FAMILY 44)"/>
    <property type="match status" value="1"/>
</dbReference>
<evidence type="ECO:0000256" key="6">
    <source>
        <dbReference type="ARBA" id="ARBA00023180"/>
    </source>
</evidence>
<protein>
    <recommendedName>
        <fullName evidence="7">Choline transporter-like protein</fullName>
    </recommendedName>
</protein>
<comment type="function">
    <text evidence="7">Choline transporter.</text>
</comment>
<dbReference type="SMR" id="A0A7M7GB09"/>
<keyword evidence="9" id="KW-1185">Reference proteome</keyword>
<keyword evidence="3 7" id="KW-0812">Transmembrane</keyword>
<feature type="transmembrane region" description="Helical" evidence="7">
    <location>
        <begin position="421"/>
        <end position="440"/>
    </location>
</feature>
<feature type="transmembrane region" description="Helical" evidence="7">
    <location>
        <begin position="144"/>
        <end position="163"/>
    </location>
</feature>
<dbReference type="KEGG" id="nvi:100122405"/>
<evidence type="ECO:0000256" key="5">
    <source>
        <dbReference type="ARBA" id="ARBA00023136"/>
    </source>
</evidence>
<feature type="transmembrane region" description="Helical" evidence="7">
    <location>
        <begin position="376"/>
        <end position="401"/>
    </location>
</feature>
<sequence length="484" mass="54650">MAAENEQKDYGKRIEYDPLWKGPLQEKRTRTDSKFLIAFGVFMLIWIAISVYALVAGDFNIAMKELQDKYESNPWNYNSVIHAMKIGIGFSILAGIVSIIFIILLRWYAKFMVYTAIAAICIGLLVVIIYVAVLSSSLHDSSGLIAIIVVLTIMLLVIIGCACYFHKKINIACEIIREASKAVMFFPSSLAFPVLPNLFYILVTIFAMIVLMNLLLMGEMKNGNFEAPPHVYFLLIVYLFGFFWLCGFITGFAEMTLSGTFSTWYWTLHKAYVPKNTVLHCMGTTAKYHLGTVAFGSLIIAICQLINALLSYARDKLQQRGNSFTCFCFGWYQYLFQNLEQFVKFMSRGAFVMSAMHGTGFIQSTKDAFNLYMRNILKVIVASSVTDGILILGSLIAMGISTLATWSYCSSQHLDHVMPPAFISVIFLSALISWGFFMVLKSAIDTIFLCVLEDYERNDGSEEKPYYMSLKIQSVLFKEQSENV</sequence>
<dbReference type="InterPro" id="IPR007603">
    <property type="entry name" value="Choline_transptr-like"/>
</dbReference>
<comment type="subcellular location">
    <subcellularLocation>
        <location evidence="7">Cell membrane</location>
        <topology evidence="7">Multi-pass membrane protein</topology>
    </subcellularLocation>
    <subcellularLocation>
        <location evidence="1">Membrane</location>
        <topology evidence="1">Multi-pass membrane protein</topology>
    </subcellularLocation>
</comment>
<feature type="transmembrane region" description="Helical" evidence="7">
    <location>
        <begin position="230"/>
        <end position="253"/>
    </location>
</feature>
<evidence type="ECO:0000313" key="8">
    <source>
        <dbReference type="EnsemblMetazoa" id="XP_001606011"/>
    </source>
</evidence>
<evidence type="ECO:0000256" key="3">
    <source>
        <dbReference type="ARBA" id="ARBA00022692"/>
    </source>
</evidence>
<reference evidence="8" key="1">
    <citation type="submission" date="2021-01" db="UniProtKB">
        <authorList>
            <consortium name="EnsemblMetazoa"/>
        </authorList>
    </citation>
    <scope>IDENTIFICATION</scope>
</reference>
<feature type="transmembrane region" description="Helical" evidence="7">
    <location>
        <begin position="80"/>
        <end position="104"/>
    </location>
</feature>
<evidence type="ECO:0000256" key="2">
    <source>
        <dbReference type="ARBA" id="ARBA00007168"/>
    </source>
</evidence>
<feature type="transmembrane region" description="Helical" evidence="7">
    <location>
        <begin position="198"/>
        <end position="218"/>
    </location>
</feature>
<accession>A0A7M7GB09</accession>
<dbReference type="GO" id="GO:0022857">
    <property type="term" value="F:transmembrane transporter activity"/>
    <property type="evidence" value="ECO:0007669"/>
    <property type="project" value="UniProtKB-UniRule"/>
</dbReference>
<comment type="similarity">
    <text evidence="2 7">Belongs to the CTL (choline transporter-like) family.</text>
</comment>
<evidence type="ECO:0000256" key="7">
    <source>
        <dbReference type="RuleBase" id="RU368066"/>
    </source>
</evidence>
<organism evidence="8 9">
    <name type="scientific">Nasonia vitripennis</name>
    <name type="common">Parasitic wasp</name>
    <dbReference type="NCBI Taxonomy" id="7425"/>
    <lineage>
        <taxon>Eukaryota</taxon>
        <taxon>Metazoa</taxon>
        <taxon>Ecdysozoa</taxon>
        <taxon>Arthropoda</taxon>
        <taxon>Hexapoda</taxon>
        <taxon>Insecta</taxon>
        <taxon>Pterygota</taxon>
        <taxon>Neoptera</taxon>
        <taxon>Endopterygota</taxon>
        <taxon>Hymenoptera</taxon>
        <taxon>Apocrita</taxon>
        <taxon>Proctotrupomorpha</taxon>
        <taxon>Chalcidoidea</taxon>
        <taxon>Pteromalidae</taxon>
        <taxon>Pteromalinae</taxon>
        <taxon>Nasonia</taxon>
    </lineage>
</organism>
<name>A0A7M7GB09_NASVI</name>
<dbReference type="InParanoid" id="A0A7M7GB09"/>